<dbReference type="Gene3D" id="3.40.30.10">
    <property type="entry name" value="Glutaredoxin"/>
    <property type="match status" value="1"/>
</dbReference>
<evidence type="ECO:0008006" key="3">
    <source>
        <dbReference type="Google" id="ProtNLM"/>
    </source>
</evidence>
<keyword evidence="2" id="KW-1185">Reference proteome</keyword>
<gene>
    <name evidence="1" type="ORF">Ga0123462_1420</name>
</gene>
<dbReference type="SUPFAM" id="SSF52833">
    <property type="entry name" value="Thioredoxin-like"/>
    <property type="match status" value="1"/>
</dbReference>
<dbReference type="EMBL" id="CP018800">
    <property type="protein sequence ID" value="ATX82283.1"/>
    <property type="molecule type" value="Genomic_DNA"/>
</dbReference>
<proteinExistence type="predicted"/>
<dbReference type="CDD" id="cd02980">
    <property type="entry name" value="TRX_Fd_family"/>
    <property type="match status" value="1"/>
</dbReference>
<evidence type="ECO:0000313" key="2">
    <source>
        <dbReference type="Proteomes" id="UP000231637"/>
    </source>
</evidence>
<reference evidence="1 2" key="1">
    <citation type="submission" date="2016-12" db="EMBL/GenBank/DDBJ databases">
        <title>Isolation and genomic insights into novel planktonic Zetaproteobacteria from stratified waters of the Chesapeake Bay.</title>
        <authorList>
            <person name="McAllister S.M."/>
            <person name="Kato S."/>
            <person name="Chan C.S."/>
            <person name="Chiu B.K."/>
            <person name="Field E.K."/>
        </authorList>
    </citation>
    <scope>NUCLEOTIDE SEQUENCE [LARGE SCALE GENOMIC DNA]</scope>
    <source>
        <strain evidence="1 2">CP-8</strain>
    </source>
</reference>
<name>A0A2K8L4W8_9PROT</name>
<dbReference type="AlphaFoldDB" id="A0A2K8L4W8"/>
<evidence type="ECO:0000313" key="1">
    <source>
        <dbReference type="EMBL" id="ATX82283.1"/>
    </source>
</evidence>
<organism evidence="1 2">
    <name type="scientific">Mariprofundus ferrinatatus</name>
    <dbReference type="NCBI Taxonomy" id="1921087"/>
    <lineage>
        <taxon>Bacteria</taxon>
        <taxon>Pseudomonadati</taxon>
        <taxon>Pseudomonadota</taxon>
        <taxon>Candidatius Mariprofundia</taxon>
        <taxon>Mariprofundales</taxon>
        <taxon>Mariprofundaceae</taxon>
        <taxon>Mariprofundus</taxon>
    </lineage>
</organism>
<dbReference type="Proteomes" id="UP000231637">
    <property type="component" value="Chromosome"/>
</dbReference>
<sequence>MHQPSRQPQSTLLRGEGGGEALAQWLEREVSARGWDIEVDRFECLGRCKDGPVIKLSPGGGFICEVTPDRLNEVLPQIEAFLEAAD</sequence>
<dbReference type="KEGG" id="mfn:Ga0123462_1420"/>
<dbReference type="InterPro" id="IPR036249">
    <property type="entry name" value="Thioredoxin-like_sf"/>
</dbReference>
<protein>
    <recommendedName>
        <fullName evidence="3">Thioredoxin-like [2Fe-2S] ferredoxin</fullName>
    </recommendedName>
</protein>
<accession>A0A2K8L4W8</accession>